<keyword evidence="1" id="KW-1133">Transmembrane helix</keyword>
<feature type="domain" description="CAAX prenyl protease 2/Lysostaphin resistance protein A-like" evidence="2">
    <location>
        <begin position="11"/>
        <end position="82"/>
    </location>
</feature>
<organism evidence="3">
    <name type="scientific">hydrothermal vent metagenome</name>
    <dbReference type="NCBI Taxonomy" id="652676"/>
    <lineage>
        <taxon>unclassified sequences</taxon>
        <taxon>metagenomes</taxon>
        <taxon>ecological metagenomes</taxon>
    </lineage>
</organism>
<name>A0A3B0VD19_9ZZZZ</name>
<feature type="transmembrane region" description="Helical" evidence="1">
    <location>
        <begin position="49"/>
        <end position="66"/>
    </location>
</feature>
<keyword evidence="1" id="KW-0812">Transmembrane</keyword>
<dbReference type="AlphaFoldDB" id="A0A3B0VD19"/>
<dbReference type="GO" id="GO:0080120">
    <property type="term" value="P:CAAX-box protein maturation"/>
    <property type="evidence" value="ECO:0007669"/>
    <property type="project" value="UniProtKB-ARBA"/>
</dbReference>
<evidence type="ECO:0000259" key="2">
    <source>
        <dbReference type="Pfam" id="PF02517"/>
    </source>
</evidence>
<proteinExistence type="predicted"/>
<dbReference type="GO" id="GO:0004175">
    <property type="term" value="F:endopeptidase activity"/>
    <property type="evidence" value="ECO:0007669"/>
    <property type="project" value="UniProtKB-ARBA"/>
</dbReference>
<accession>A0A3B0VD19</accession>
<keyword evidence="1" id="KW-0472">Membrane</keyword>
<evidence type="ECO:0000256" key="1">
    <source>
        <dbReference type="SAM" id="Phobius"/>
    </source>
</evidence>
<reference evidence="3" key="1">
    <citation type="submission" date="2018-06" db="EMBL/GenBank/DDBJ databases">
        <authorList>
            <person name="Zhirakovskaya E."/>
        </authorList>
    </citation>
    <scope>NUCLEOTIDE SEQUENCE</scope>
</reference>
<protein>
    <recommendedName>
        <fullName evidence="2">CAAX prenyl protease 2/Lysostaphin resistance protein A-like domain-containing protein</fullName>
    </recommendedName>
</protein>
<sequence length="92" mass="10360">YLNGVDLFGWEFMWRGLLLFAFAREFGPGAAIFLQAVPFAFMHLGKPEVETLSTIFGGAGFGFIAWQSGSFLYPWLIHWFIATFTMVIASKV</sequence>
<gene>
    <name evidence="3" type="ORF">MNBD_CHLOROFLEXI01-6</name>
</gene>
<dbReference type="Pfam" id="PF02517">
    <property type="entry name" value="Rce1-like"/>
    <property type="match status" value="1"/>
</dbReference>
<evidence type="ECO:0000313" key="3">
    <source>
        <dbReference type="EMBL" id="VAW38600.1"/>
    </source>
</evidence>
<dbReference type="InterPro" id="IPR003675">
    <property type="entry name" value="Rce1/LyrA-like_dom"/>
</dbReference>
<feature type="transmembrane region" description="Helical" evidence="1">
    <location>
        <begin position="12"/>
        <end position="37"/>
    </location>
</feature>
<feature type="non-terminal residue" evidence="3">
    <location>
        <position position="1"/>
    </location>
</feature>
<dbReference type="EMBL" id="UOEU01000711">
    <property type="protein sequence ID" value="VAW38600.1"/>
    <property type="molecule type" value="Genomic_DNA"/>
</dbReference>